<sequence>MGLGDLVGSCRGGIQNTPYPLKKMSLKQNNQNPIIKACLCLIEQSL</sequence>
<organism evidence="1 2">
    <name type="scientific">Helicobacter pylori PZ5056</name>
    <dbReference type="NCBI Taxonomy" id="1337393"/>
    <lineage>
        <taxon>Bacteria</taxon>
        <taxon>Pseudomonadati</taxon>
        <taxon>Campylobacterota</taxon>
        <taxon>Epsilonproteobacteria</taxon>
        <taxon>Campylobacterales</taxon>
        <taxon>Helicobacteraceae</taxon>
        <taxon>Helicobacter</taxon>
    </lineage>
</organism>
<name>T2SUL9_HELPX</name>
<dbReference type="AlphaFoldDB" id="T2SUL9"/>
<evidence type="ECO:0000313" key="1">
    <source>
        <dbReference type="EMBL" id="EQD96063.1"/>
    </source>
</evidence>
<reference evidence="1 2" key="1">
    <citation type="journal article" date="2013" name="Genome Announc.">
        <title>Draft Genome Sequences of Helicobacter pylori Strains Isolated from Regions of Low and High Gastric Cancer Risk in Colombia.</title>
        <authorList>
            <person name="Sheh A."/>
            <person name="Piazuelo M.B."/>
            <person name="Wilson K.T."/>
            <person name="Correa P."/>
            <person name="Fox J.G."/>
        </authorList>
    </citation>
    <scope>NUCLEOTIDE SEQUENCE [LARGE SCALE GENOMIC DNA]</scope>
    <source>
        <strain evidence="1 2">PZ5056</strain>
    </source>
</reference>
<comment type="caution">
    <text evidence="1">The sequence shown here is derived from an EMBL/GenBank/DDBJ whole genome shotgun (WGS) entry which is preliminary data.</text>
</comment>
<accession>T2SUL9</accession>
<evidence type="ECO:0000313" key="2">
    <source>
        <dbReference type="Proteomes" id="UP000015834"/>
    </source>
</evidence>
<proteinExistence type="predicted"/>
<dbReference type="Proteomes" id="UP000015834">
    <property type="component" value="Unassembled WGS sequence"/>
</dbReference>
<protein>
    <submittedName>
        <fullName evidence="1">Uncharacterized protein</fullName>
    </submittedName>
</protein>
<dbReference type="EMBL" id="ASYU01000237">
    <property type="protein sequence ID" value="EQD96063.1"/>
    <property type="molecule type" value="Genomic_DNA"/>
</dbReference>
<gene>
    <name evidence="1" type="ORF">L933_08130</name>
</gene>
<dbReference type="PATRIC" id="fig|1337393.3.peg.1129"/>